<evidence type="ECO:0000313" key="3">
    <source>
        <dbReference type="EMBL" id="KAL3669489.1"/>
    </source>
</evidence>
<comment type="caution">
    <text evidence="3">The sequence shown here is derived from an EMBL/GenBank/DDBJ whole genome shotgun (WGS) entry which is preliminary data.</text>
</comment>
<reference evidence="3 4" key="1">
    <citation type="submission" date="2024-09" db="EMBL/GenBank/DDBJ databases">
        <title>Genome sequencing and assembly of Phytophthora oleae, isolate VK10A, causative agent of rot of olive drupes.</title>
        <authorList>
            <person name="Conti Taguali S."/>
            <person name="Riolo M."/>
            <person name="La Spada F."/>
            <person name="Cacciola S.O."/>
            <person name="Dionisio G."/>
        </authorList>
    </citation>
    <scope>NUCLEOTIDE SEQUENCE [LARGE SCALE GENOMIC DNA]</scope>
    <source>
        <strain evidence="3 4">VK10A</strain>
    </source>
</reference>
<evidence type="ECO:0008006" key="5">
    <source>
        <dbReference type="Google" id="ProtNLM"/>
    </source>
</evidence>
<feature type="compositionally biased region" description="Polar residues" evidence="1">
    <location>
        <begin position="72"/>
        <end position="81"/>
    </location>
</feature>
<dbReference type="Proteomes" id="UP001632037">
    <property type="component" value="Unassembled WGS sequence"/>
</dbReference>
<feature type="compositionally biased region" description="Polar residues" evidence="1">
    <location>
        <begin position="1"/>
        <end position="33"/>
    </location>
</feature>
<feature type="transmembrane region" description="Helical" evidence="2">
    <location>
        <begin position="243"/>
        <end position="263"/>
    </location>
</feature>
<name>A0ABD3FV58_9STRA</name>
<evidence type="ECO:0000256" key="1">
    <source>
        <dbReference type="SAM" id="MobiDB-lite"/>
    </source>
</evidence>
<protein>
    <recommendedName>
        <fullName evidence="5">Transmembrane protein</fullName>
    </recommendedName>
</protein>
<feature type="transmembrane region" description="Helical" evidence="2">
    <location>
        <begin position="199"/>
        <end position="223"/>
    </location>
</feature>
<proteinExistence type="predicted"/>
<keyword evidence="2" id="KW-0812">Transmembrane</keyword>
<feature type="region of interest" description="Disordered" evidence="1">
    <location>
        <begin position="71"/>
        <end position="94"/>
    </location>
</feature>
<evidence type="ECO:0000256" key="2">
    <source>
        <dbReference type="SAM" id="Phobius"/>
    </source>
</evidence>
<dbReference type="AlphaFoldDB" id="A0ABD3FV58"/>
<feature type="transmembrane region" description="Helical" evidence="2">
    <location>
        <begin position="149"/>
        <end position="178"/>
    </location>
</feature>
<sequence>MNAPDSSNQQQPPAPSTATGPTLVPTNAQTAAPANSHEDVQTSNAPYLEAQPTPGATMKMASMLPPIAVTQPPGNISQIQSHLPGGSNIPVNPNAPQGIYHSGLNGANPNQPYVTVMTMAPVGLSGDTEVDNMRFAFLQKCRWMAGCLMAYYVATFLFLQPFILGTLGLLTAFMGYYGSRPPVDAMRLKWLHWYVWANYVMLILNMWLLVVTLVFSGSMFKYADNSGSDSDNSIDDEYADSTYYYSSSAGLFVGLLVAANTIMHLRCLRTAQLLVAELVNAGVDRLQHPVVMLATTNPTSAV</sequence>
<accession>A0ABD3FV58</accession>
<keyword evidence="2" id="KW-1133">Transmembrane helix</keyword>
<keyword evidence="4" id="KW-1185">Reference proteome</keyword>
<evidence type="ECO:0000313" key="4">
    <source>
        <dbReference type="Proteomes" id="UP001632037"/>
    </source>
</evidence>
<organism evidence="3 4">
    <name type="scientific">Phytophthora oleae</name>
    <dbReference type="NCBI Taxonomy" id="2107226"/>
    <lineage>
        <taxon>Eukaryota</taxon>
        <taxon>Sar</taxon>
        <taxon>Stramenopiles</taxon>
        <taxon>Oomycota</taxon>
        <taxon>Peronosporomycetes</taxon>
        <taxon>Peronosporales</taxon>
        <taxon>Peronosporaceae</taxon>
        <taxon>Phytophthora</taxon>
    </lineage>
</organism>
<dbReference type="EMBL" id="JBIMZQ010000009">
    <property type="protein sequence ID" value="KAL3669489.1"/>
    <property type="molecule type" value="Genomic_DNA"/>
</dbReference>
<feature type="region of interest" description="Disordered" evidence="1">
    <location>
        <begin position="1"/>
        <end position="53"/>
    </location>
</feature>
<keyword evidence="2" id="KW-0472">Membrane</keyword>
<gene>
    <name evidence="3" type="ORF">V7S43_005881</name>
</gene>